<evidence type="ECO:0000313" key="3">
    <source>
        <dbReference type="EMBL" id="TYK27207.1"/>
    </source>
</evidence>
<dbReference type="AlphaFoldDB" id="A0A5D3DTW9"/>
<feature type="region of interest" description="Disordered" evidence="1">
    <location>
        <begin position="48"/>
        <end position="96"/>
    </location>
</feature>
<reference evidence="4 5" key="1">
    <citation type="submission" date="2019-08" db="EMBL/GenBank/DDBJ databases">
        <title>Draft genome sequences of two oriental melons (Cucumis melo L. var makuwa).</title>
        <authorList>
            <person name="Kwon S.-Y."/>
        </authorList>
    </citation>
    <scope>NUCLEOTIDE SEQUENCE [LARGE SCALE GENOMIC DNA]</scope>
    <source>
        <strain evidence="5">cv. Chang Bougi</strain>
        <strain evidence="4">cv. SW 3</strain>
        <tissue evidence="3">Leaf</tissue>
    </source>
</reference>
<proteinExistence type="predicted"/>
<dbReference type="Proteomes" id="UP000321947">
    <property type="component" value="Unassembled WGS sequence"/>
</dbReference>
<evidence type="ECO:0000313" key="4">
    <source>
        <dbReference type="Proteomes" id="UP000321393"/>
    </source>
</evidence>
<protein>
    <submittedName>
        <fullName evidence="3">Protein MNN4-like</fullName>
    </submittedName>
</protein>
<feature type="compositionally biased region" description="Basic residues" evidence="1">
    <location>
        <begin position="70"/>
        <end position="88"/>
    </location>
</feature>
<name>A0A5D3DTW9_CUCMM</name>
<evidence type="ECO:0000313" key="2">
    <source>
        <dbReference type="EMBL" id="KAA0037828.1"/>
    </source>
</evidence>
<comment type="caution">
    <text evidence="3">The sequence shown here is derived from an EMBL/GenBank/DDBJ whole genome shotgun (WGS) entry which is preliminary data.</text>
</comment>
<sequence>MPFDAYPSALHPLELICSWMLIEAMKSRNLELHFEDFEKELEELSPLEDEVVEKQPKKKRALEGQDAKRREKKDKKLSKKRRAKKVSKKMSFPQRS</sequence>
<evidence type="ECO:0000313" key="5">
    <source>
        <dbReference type="Proteomes" id="UP000321947"/>
    </source>
</evidence>
<dbReference type="EMBL" id="SSTD01002896">
    <property type="protein sequence ID" value="TYK27207.1"/>
    <property type="molecule type" value="Genomic_DNA"/>
</dbReference>
<organism evidence="3 5">
    <name type="scientific">Cucumis melo var. makuwa</name>
    <name type="common">Oriental melon</name>
    <dbReference type="NCBI Taxonomy" id="1194695"/>
    <lineage>
        <taxon>Eukaryota</taxon>
        <taxon>Viridiplantae</taxon>
        <taxon>Streptophyta</taxon>
        <taxon>Embryophyta</taxon>
        <taxon>Tracheophyta</taxon>
        <taxon>Spermatophyta</taxon>
        <taxon>Magnoliopsida</taxon>
        <taxon>eudicotyledons</taxon>
        <taxon>Gunneridae</taxon>
        <taxon>Pentapetalae</taxon>
        <taxon>rosids</taxon>
        <taxon>fabids</taxon>
        <taxon>Cucurbitales</taxon>
        <taxon>Cucurbitaceae</taxon>
        <taxon>Benincaseae</taxon>
        <taxon>Cucumis</taxon>
    </lineage>
</organism>
<dbReference type="EMBL" id="SSTE01018804">
    <property type="protein sequence ID" value="KAA0037828.1"/>
    <property type="molecule type" value="Genomic_DNA"/>
</dbReference>
<evidence type="ECO:0000256" key="1">
    <source>
        <dbReference type="SAM" id="MobiDB-lite"/>
    </source>
</evidence>
<gene>
    <name evidence="3" type="ORF">E5676_scaffold236G00760</name>
    <name evidence="2" type="ORF">E6C27_scaffold113G00090</name>
</gene>
<dbReference type="Proteomes" id="UP000321393">
    <property type="component" value="Unassembled WGS sequence"/>
</dbReference>
<accession>A0A5D3DTW9</accession>